<dbReference type="PRINTS" id="PR00080">
    <property type="entry name" value="SDRFAMILY"/>
</dbReference>
<dbReference type="AlphaFoldDB" id="A0A9X2YMH2"/>
<evidence type="ECO:0000313" key="4">
    <source>
        <dbReference type="EMBL" id="MCV7170110.1"/>
    </source>
</evidence>
<organism evidence="4 5">
    <name type="scientific">[Mycobacterium] manitobense</name>
    <dbReference type="NCBI Taxonomy" id="190147"/>
    <lineage>
        <taxon>Bacteria</taxon>
        <taxon>Bacillati</taxon>
        <taxon>Actinomycetota</taxon>
        <taxon>Actinomycetes</taxon>
        <taxon>Mycobacteriales</taxon>
        <taxon>Mycobacteriaceae</taxon>
        <taxon>Mycolicibacterium</taxon>
    </lineage>
</organism>
<sequence>RLEALTGRIRSAGGTALALPLDVTDRAAVAAAADRVAGELGPVDLVFNNAGVQLISPIDDLQVDDWQRQIDLNVTGVMNVIGAFVPHLVEAAAAGRPADLISTSSIAATRVLEKFSVYSGTKAYISHLTRVLRVELGRKMVRVSTIEPGMVDTELPSHVTDPDASKLMADLIRDIEVLSPADVAEAVAFIASVPRHVNLTEITILPTGQAI</sequence>
<evidence type="ECO:0000256" key="3">
    <source>
        <dbReference type="RuleBase" id="RU000363"/>
    </source>
</evidence>
<dbReference type="SUPFAM" id="SSF51735">
    <property type="entry name" value="NAD(P)-binding Rossmann-fold domains"/>
    <property type="match status" value="1"/>
</dbReference>
<keyword evidence="5" id="KW-1185">Reference proteome</keyword>
<dbReference type="Proteomes" id="UP001140293">
    <property type="component" value="Unassembled WGS sequence"/>
</dbReference>
<accession>A0A9X2YMH2</accession>
<reference evidence="4" key="2">
    <citation type="journal article" date="2022" name="BMC Genomics">
        <title>Comparative genome analysis of mycobacteria focusing on tRNA and non-coding RNA.</title>
        <authorList>
            <person name="Behra P.R.K."/>
            <person name="Pettersson B.M.F."/>
            <person name="Ramesh M."/>
            <person name="Das S."/>
            <person name="Dasgupta S."/>
            <person name="Kirsebom L.A."/>
        </authorList>
    </citation>
    <scope>NUCLEOTIDE SEQUENCE</scope>
    <source>
        <strain evidence="4">DSM 44615</strain>
    </source>
</reference>
<dbReference type="InterPro" id="IPR002347">
    <property type="entry name" value="SDR_fam"/>
</dbReference>
<name>A0A9X2YMH2_9MYCO</name>
<evidence type="ECO:0000256" key="2">
    <source>
        <dbReference type="ARBA" id="ARBA00023002"/>
    </source>
</evidence>
<dbReference type="InterPro" id="IPR020904">
    <property type="entry name" value="Sc_DH/Rdtase_CS"/>
</dbReference>
<dbReference type="InterPro" id="IPR036291">
    <property type="entry name" value="NAD(P)-bd_dom_sf"/>
</dbReference>
<evidence type="ECO:0000313" key="5">
    <source>
        <dbReference type="Proteomes" id="UP001140293"/>
    </source>
</evidence>
<dbReference type="GO" id="GO:0016491">
    <property type="term" value="F:oxidoreductase activity"/>
    <property type="evidence" value="ECO:0007669"/>
    <property type="project" value="UniProtKB-KW"/>
</dbReference>
<dbReference type="Gene3D" id="3.40.50.720">
    <property type="entry name" value="NAD(P)-binding Rossmann-like Domain"/>
    <property type="match status" value="1"/>
</dbReference>
<keyword evidence="2" id="KW-0560">Oxidoreductase</keyword>
<dbReference type="PANTHER" id="PTHR43669">
    <property type="entry name" value="5-KETO-D-GLUCONATE 5-REDUCTASE"/>
    <property type="match status" value="1"/>
</dbReference>
<dbReference type="EMBL" id="JACKSJ010000068">
    <property type="protein sequence ID" value="MCV7170110.1"/>
    <property type="molecule type" value="Genomic_DNA"/>
</dbReference>
<reference evidence="4" key="1">
    <citation type="submission" date="2020-07" db="EMBL/GenBank/DDBJ databases">
        <authorList>
            <person name="Pettersson B.M.F."/>
            <person name="Behra P.R.K."/>
            <person name="Ramesh M."/>
            <person name="Das S."/>
            <person name="Dasgupta S."/>
            <person name="Kirsebom L.A."/>
        </authorList>
    </citation>
    <scope>NUCLEOTIDE SEQUENCE</scope>
    <source>
        <strain evidence="4">DSM 44615</strain>
    </source>
</reference>
<evidence type="ECO:0000256" key="1">
    <source>
        <dbReference type="ARBA" id="ARBA00006484"/>
    </source>
</evidence>
<dbReference type="PROSITE" id="PS00061">
    <property type="entry name" value="ADH_SHORT"/>
    <property type="match status" value="1"/>
</dbReference>
<comment type="similarity">
    <text evidence="1 3">Belongs to the short-chain dehydrogenases/reductases (SDR) family.</text>
</comment>
<dbReference type="PRINTS" id="PR00081">
    <property type="entry name" value="GDHRDH"/>
</dbReference>
<gene>
    <name evidence="4" type="ORF">H7I41_09280</name>
</gene>
<feature type="non-terminal residue" evidence="4">
    <location>
        <position position="1"/>
    </location>
</feature>
<protein>
    <submittedName>
        <fullName evidence="4">SDR family oxidoreductase</fullName>
    </submittedName>
</protein>
<proteinExistence type="inferred from homology"/>
<dbReference type="PANTHER" id="PTHR43669:SF3">
    <property type="entry name" value="ALCOHOL DEHYDROGENASE, PUTATIVE (AFU_ORTHOLOGUE AFUA_3G03445)-RELATED"/>
    <property type="match status" value="1"/>
</dbReference>
<dbReference type="RefSeq" id="WP_264012306.1">
    <property type="nucleotide sequence ID" value="NZ_JACKSJ010000068.1"/>
</dbReference>
<comment type="caution">
    <text evidence="4">The sequence shown here is derived from an EMBL/GenBank/DDBJ whole genome shotgun (WGS) entry which is preliminary data.</text>
</comment>
<dbReference type="Pfam" id="PF00106">
    <property type="entry name" value="adh_short"/>
    <property type="match status" value="1"/>
</dbReference>